<dbReference type="EMBL" id="ANJZ01000373">
    <property type="protein sequence ID" value="EPC57880.1"/>
    <property type="molecule type" value="Genomic_DNA"/>
</dbReference>
<evidence type="ECO:0008006" key="3">
    <source>
        <dbReference type="Google" id="ProtNLM"/>
    </source>
</evidence>
<comment type="caution">
    <text evidence="1">The sequence shown here is derived from an EMBL/GenBank/DDBJ whole genome shotgun (WGS) entry which is preliminary data.</text>
</comment>
<evidence type="ECO:0000313" key="1">
    <source>
        <dbReference type="EMBL" id="EPC57880.1"/>
    </source>
</evidence>
<dbReference type="Proteomes" id="UP000014264">
    <property type="component" value="Unassembled WGS sequence"/>
</dbReference>
<dbReference type="AlphaFoldDB" id="A0A829GKL0"/>
<reference evidence="1 2" key="1">
    <citation type="journal article" date="2013" name="PLoS ONE">
        <title>Lactobacillus paracasei comparative genomics: towards species pan-genome definition and exploitation of diversity.</title>
        <authorList>
            <person name="Smokvina T."/>
            <person name="Wels M."/>
            <person name="Polka J."/>
            <person name="Chervaux C."/>
            <person name="Brisse S."/>
            <person name="Boekhorst J."/>
            <person name="van Hylckama Vlieg J.E."/>
            <person name="Siezen R.J."/>
        </authorList>
    </citation>
    <scope>NUCLEOTIDE SEQUENCE [LARGE SCALE GENOMIC DNA]</scope>
    <source>
        <strain evidence="1 2">Lpp14</strain>
    </source>
</reference>
<organism evidence="1 2">
    <name type="scientific">Lacticaseibacillus paracasei subsp. paracasei Lpp14</name>
    <dbReference type="NCBI Taxonomy" id="1256204"/>
    <lineage>
        <taxon>Bacteria</taxon>
        <taxon>Bacillati</taxon>
        <taxon>Bacillota</taxon>
        <taxon>Bacilli</taxon>
        <taxon>Lactobacillales</taxon>
        <taxon>Lactobacillaceae</taxon>
        <taxon>Lacticaseibacillus</taxon>
    </lineage>
</organism>
<accession>A0A829GKL0</accession>
<name>A0A829GKL0_LACPA</name>
<proteinExistence type="predicted"/>
<gene>
    <name evidence="1" type="ORF">Lpp14_14926</name>
</gene>
<evidence type="ECO:0000313" key="2">
    <source>
        <dbReference type="Proteomes" id="UP000014264"/>
    </source>
</evidence>
<protein>
    <recommendedName>
        <fullName evidence="3">PqqD family protein</fullName>
    </recommendedName>
</protein>
<sequence>MTATDTLQHLIYEKNPAIQYTKKGGKITIIRPQNHPIQKFCRHYLHMKIPAVSYLHLDAYGSFVFSKINGHRSAAVIGKELAKKFPEADDHRDDHRDDRLMIYLNQIAKNDHLIQRLNANTR</sequence>